<feature type="repeat" description="WD" evidence="3">
    <location>
        <begin position="2131"/>
        <end position="2173"/>
    </location>
</feature>
<dbReference type="Pfam" id="PF23414">
    <property type="entry name" value="Beta-prop_EML_2"/>
    <property type="match status" value="1"/>
</dbReference>
<feature type="repeat" description="WD" evidence="3">
    <location>
        <begin position="941"/>
        <end position="982"/>
    </location>
</feature>
<gene>
    <name evidence="6" type="ORF">SCF082_LOCUS50502</name>
</gene>
<dbReference type="InterPro" id="IPR001680">
    <property type="entry name" value="WD40_rpt"/>
</dbReference>
<accession>A0ABP0S8D4</accession>
<dbReference type="SUPFAM" id="SSF47473">
    <property type="entry name" value="EF-hand"/>
    <property type="match status" value="1"/>
</dbReference>
<dbReference type="Gene3D" id="2.130.10.10">
    <property type="entry name" value="YVTN repeat-like/Quinoprotein amine dehydrogenase"/>
    <property type="match status" value="7"/>
</dbReference>
<dbReference type="InterPro" id="IPR055442">
    <property type="entry name" value="Beta-prop_EML-like_2nd"/>
</dbReference>
<dbReference type="InterPro" id="IPR011992">
    <property type="entry name" value="EF-hand-dom_pair"/>
</dbReference>
<feature type="domain" description="EF-hand" evidence="5">
    <location>
        <begin position="71"/>
        <end position="106"/>
    </location>
</feature>
<organism evidence="6 7">
    <name type="scientific">Durusdinium trenchii</name>
    <dbReference type="NCBI Taxonomy" id="1381693"/>
    <lineage>
        <taxon>Eukaryota</taxon>
        <taxon>Sar</taxon>
        <taxon>Alveolata</taxon>
        <taxon>Dinophyceae</taxon>
        <taxon>Suessiales</taxon>
        <taxon>Symbiodiniaceae</taxon>
        <taxon>Durusdinium</taxon>
    </lineage>
</organism>
<reference evidence="6 7" key="1">
    <citation type="submission" date="2024-02" db="EMBL/GenBank/DDBJ databases">
        <authorList>
            <person name="Chen Y."/>
            <person name="Shah S."/>
            <person name="Dougan E. K."/>
            <person name="Thang M."/>
            <person name="Chan C."/>
        </authorList>
    </citation>
    <scope>NUCLEOTIDE SEQUENCE [LARGE SCALE GENOMIC DNA]</scope>
</reference>
<dbReference type="InterPro" id="IPR011044">
    <property type="entry name" value="Quino_amine_DH_bsu"/>
</dbReference>
<dbReference type="Gene3D" id="1.10.238.10">
    <property type="entry name" value="EF-hand"/>
    <property type="match status" value="1"/>
</dbReference>
<dbReference type="InterPro" id="IPR002048">
    <property type="entry name" value="EF_hand_dom"/>
</dbReference>
<dbReference type="PANTHER" id="PTHR13720">
    <property type="entry name" value="WD-40 REPEAT PROTEIN"/>
    <property type="match status" value="1"/>
</dbReference>
<evidence type="ECO:0000256" key="1">
    <source>
        <dbReference type="ARBA" id="ARBA00022574"/>
    </source>
</evidence>
<dbReference type="PROSITE" id="PS50082">
    <property type="entry name" value="WD_REPEATS_2"/>
    <property type="match status" value="3"/>
</dbReference>
<dbReference type="SUPFAM" id="SSF50998">
    <property type="entry name" value="Quinoprotein alcohol dehydrogenase-like"/>
    <property type="match status" value="2"/>
</dbReference>
<keyword evidence="1 3" id="KW-0853">WD repeat</keyword>
<dbReference type="EMBL" id="CAXAMM010043120">
    <property type="protein sequence ID" value="CAK9108611.1"/>
    <property type="molecule type" value="Genomic_DNA"/>
</dbReference>
<dbReference type="SMART" id="SM00320">
    <property type="entry name" value="WD40"/>
    <property type="match status" value="15"/>
</dbReference>
<dbReference type="PROSITE" id="PS00678">
    <property type="entry name" value="WD_REPEATS_1"/>
    <property type="match status" value="1"/>
</dbReference>
<dbReference type="InterPro" id="IPR019775">
    <property type="entry name" value="WD40_repeat_CS"/>
</dbReference>
<evidence type="ECO:0000256" key="3">
    <source>
        <dbReference type="PROSITE-ProRule" id="PRU00221"/>
    </source>
</evidence>
<dbReference type="Pfam" id="PF00400">
    <property type="entry name" value="WD40"/>
    <property type="match status" value="1"/>
</dbReference>
<evidence type="ECO:0000313" key="6">
    <source>
        <dbReference type="EMBL" id="CAK9108611.1"/>
    </source>
</evidence>
<dbReference type="PROSITE" id="PS50222">
    <property type="entry name" value="EF_HAND_2"/>
    <property type="match status" value="1"/>
</dbReference>
<dbReference type="InterPro" id="IPR011047">
    <property type="entry name" value="Quinoprotein_ADH-like_sf"/>
</dbReference>
<feature type="compositionally biased region" description="Polar residues" evidence="4">
    <location>
        <begin position="208"/>
        <end position="217"/>
    </location>
</feature>
<evidence type="ECO:0000256" key="4">
    <source>
        <dbReference type="SAM" id="MobiDB-lite"/>
    </source>
</evidence>
<feature type="compositionally biased region" description="Polar residues" evidence="4">
    <location>
        <begin position="510"/>
        <end position="522"/>
    </location>
</feature>
<feature type="region of interest" description="Disordered" evidence="4">
    <location>
        <begin position="208"/>
        <end position="243"/>
    </location>
</feature>
<keyword evidence="2" id="KW-0677">Repeat</keyword>
<evidence type="ECO:0000259" key="5">
    <source>
        <dbReference type="PROSITE" id="PS50222"/>
    </source>
</evidence>
<proteinExistence type="predicted"/>
<feature type="region of interest" description="Disordered" evidence="4">
    <location>
        <begin position="494"/>
        <end position="522"/>
    </location>
</feature>
<dbReference type="SUPFAM" id="SSF50969">
    <property type="entry name" value="YVTN repeat-like/Quinoprotein amine dehydrogenase"/>
    <property type="match status" value="1"/>
</dbReference>
<evidence type="ECO:0000256" key="2">
    <source>
        <dbReference type="ARBA" id="ARBA00022737"/>
    </source>
</evidence>
<dbReference type="InterPro" id="IPR015943">
    <property type="entry name" value="WD40/YVTN_repeat-like_dom_sf"/>
</dbReference>
<evidence type="ECO:0000313" key="7">
    <source>
        <dbReference type="Proteomes" id="UP001642464"/>
    </source>
</evidence>
<protein>
    <submittedName>
        <fullName evidence="6">Echinoderm microtubule-associated protein-like 5 (EMAP-5)</fullName>
    </submittedName>
</protein>
<keyword evidence="7" id="KW-1185">Reference proteome</keyword>
<dbReference type="Proteomes" id="UP001642464">
    <property type="component" value="Unassembled WGS sequence"/>
</dbReference>
<feature type="repeat" description="WD" evidence="3">
    <location>
        <begin position="2398"/>
        <end position="2435"/>
    </location>
</feature>
<sequence>MGLVLGRARGAGGRAVAGLSGETVQRVWVAFNEVSESLALDKEVWTAMWWEVRDGLPSAQRGLQGAARKEDFARDLEEVFDVLDTDENGLVDALEALAVVCLMSVATPAFKARFVFTLYDFDAQQALALDEVTLLIKTTAAGLVKLSPETLTRPVESTAERLSQNTFRLANRASQSRISWEQFERFVLHQCPEIESWMNHFEVQSEATSLSSGNPVTQGPADAAWTRDEQRSSKSKKRTRTARTWEGSIVDLEPSREASTAGTRKVPDARLRLQRVLGMNVDVSPSSFGPTDDVLYACGQVAVVLDRVTKKQRFFFGHKQPVTCLDQGLWMQDKTVVASCARNEICVWDALEPGRTMARLSVGGFFASVDKLRLGGATNSRWLVVAGRPACEQQTGRLVAVYDWQAQQEPVFLARLAASSCAVSGIAFTGPGSDSFVVTARDVPFPVNFEGCVDTLDQLSWRRSEGVLTDGDPGLKRHQVGISAVVALCCDSLSPEEDEPDSPTGDVHQHQSLQSGKPSPWKTITGNISGDLFEWEGRSSNRTWLGAHDGEVAALATVRDVHLVSCGGMGDCKLKVWTIGLQALLHQVSFGAPLQSVHISLATSRALVDVQGVGLTHCDLDNNLGEAKGDETKSNSPEPQLQVVVPDLGGSTCGLIASDEALVVRHTQDGSFSKLGLACADTAGLEKTADLNSSRKRKSVSSSSNDGAAASCKALQFTSCGTLLALAQGAEVVIWRRKGPGKPFSKTSSISDFKNASPIALRFSTDDSLLAVVTSGGVAFVYDINELRFGTKIVDEHGEPKGGGSSSLSAVCRGKVNLDTTHSTSVLSPAGAMIDFSTDMKFMRINIVETAKAHFVALDSLQHVDDVASLKDQEWHTHSCVFSWGLHGAWPDLDQGDHIPTASCVVVAEGLGVLGFKSGCLGLVRWPCVYRRDQPHSLLEIQGHSKPIHQVVSCANGDQLVSRDAGGSIFVWKLEVGNAAMATDQVSVVADDFIKEPVLTRMLWPALEVSSTSKPAALPKWHEKLDRDTMALAAASTGSIPRSNLTAQLSRVIGISPVKDGVHYVFNFSTKRYELLFLCGKLVVGVHPDHPHKPQRIFQARQDLLCVDVLPSHERGYVVAGDMGGGIYVLDIATFGLVAQLDAGCGPVSAIKPSPSGSLVACVVGSDRNEIRVFDWAIGADEFSRRFYVGCQASTTLTWLDPESLVVGGIEQLAVLQGISSASSGVLTVCDDLCKGAAHLAHLWIASKRVLLVGDHLGTLHGLRCGESRLDTLFTQEQAHMKAISKLAPVQDADGNQIVLSAGMDGYLKYWEVSQAEVTLLRMIDTASFCPDAKSTPSLLGMSTSKYGVGDRSTRIAVHNALGEVLELDAESGKLCGASKAKSSLVQCHQSKACGVAAHPVDSDVACSVAKDKWLHVYKKGRVVLREELDAPGQCCAFSKDGRQLVVGMSGTFVCVFAVERKKDGAVFKLSALYDDGDTKSGKAPKGVLHVGFNGTGTQFFAACGQVVQLHNWDEKTSRFERGPVLEGHPKIALSVDYSADNKFLRTLDLLGNVTCFLAKSGKPEELSGKRLKKVEWMTPQSVFADQDVAGLYEGREGSEEESWLGVVACAVLARHHETLIFASPSQPGHVFFSPFPAPLRVPELAKSIPALACHPAGAEIRALAMSPDGSTLWSSDDSGCILEWVLHGALPLRRDEVVKFEGPSEDLDNRGAQEAPVEEDVEELEDAIVTAQFKQAQDWTAATKCIDWPRDKIHHDRVNIGEPVKQLPKLEAPAGQSGQRTGSPVSTLRLQHVFGSLVMGKGPFVSASGRVLSCGASVGISSELWSKSQLLTVPCQDERGVLLLDVDQRKRRIAAMATRQGFVQVWDGETGTCLAQFFALEGNRDSDPLSSAVGLAVSAEKLVVLVERGGSLFADVWGAPSARNWRGRPLKQATHAFGLVDPSSDCAWVQLTSSMTLVVGCGRRLWTNQNLASNSPAWKMHVLGGDTHAWVACTELERVVERRVQQVLLASTNCGNLIEFVNGAFERVHSDLCVDGAYITALCSANRTVVTGDSRGTLRVWDAHVNAILEAVHEINAASMAAHPPLQETIASVDVDPSASRLVLRFESGEVDVVSVQTGEVCRWESATCNLGGEAHLWSLAVNPASPELVVTAGDDGVLRVWDVEANIMARQGGHEDENLCPVRALAWSPDGLLIAAGYGTEDETAWKSKAGGFAIHNASTLDVLFQGRDSKLMITDAKFAPDGSQLALASLDGNVMLYDARNGFQLQHICAGKHPVIAVDYACETMFLRSLNAALEVSIFNTADGEGLEDPGKLATIRWATATCAVAWETQAFWDDFLHAGTEEERRAAVVEATDRSSSGVEDGVRLVAAASGDGSLRIANDPFVKNVGTNRVGVYRGHAGPVSKVRFAGQGKVVTCGARDCSVCVWATTEQV</sequence>
<name>A0ABP0S8D4_9DINO</name>
<comment type="caution">
    <text evidence="6">The sequence shown here is derived from an EMBL/GenBank/DDBJ whole genome shotgun (WGS) entry which is preliminary data.</text>
</comment>
<dbReference type="PANTHER" id="PTHR13720:SF33">
    <property type="entry name" value="HELP DOMAIN-CONTAINING PROTEIN"/>
    <property type="match status" value="1"/>
</dbReference>
<dbReference type="SUPFAM" id="SSF50978">
    <property type="entry name" value="WD40 repeat-like"/>
    <property type="match status" value="2"/>
</dbReference>
<dbReference type="InterPro" id="IPR050630">
    <property type="entry name" value="WD_repeat_EMAP"/>
</dbReference>
<dbReference type="PROSITE" id="PS50294">
    <property type="entry name" value="WD_REPEATS_REGION"/>
    <property type="match status" value="1"/>
</dbReference>
<dbReference type="InterPro" id="IPR036322">
    <property type="entry name" value="WD40_repeat_dom_sf"/>
</dbReference>